<feature type="non-terminal residue" evidence="1">
    <location>
        <position position="172"/>
    </location>
</feature>
<organism evidence="1 2">
    <name type="scientific">Mortierella alpina</name>
    <name type="common">Oleaginous fungus</name>
    <name type="synonym">Mortierella renispora</name>
    <dbReference type="NCBI Taxonomy" id="64518"/>
    <lineage>
        <taxon>Eukaryota</taxon>
        <taxon>Fungi</taxon>
        <taxon>Fungi incertae sedis</taxon>
        <taxon>Mucoromycota</taxon>
        <taxon>Mortierellomycotina</taxon>
        <taxon>Mortierellomycetes</taxon>
        <taxon>Mortierellales</taxon>
        <taxon>Mortierellaceae</taxon>
        <taxon>Mortierella</taxon>
    </lineage>
</organism>
<dbReference type="Proteomes" id="UP000738359">
    <property type="component" value="Unassembled WGS sequence"/>
</dbReference>
<dbReference type="OrthoDB" id="2442706at2759"/>
<name>A0A9P6IRA3_MORAP</name>
<keyword evidence="2" id="KW-1185">Reference proteome</keyword>
<accession>A0A9P6IRA3</accession>
<comment type="caution">
    <text evidence="1">The sequence shown here is derived from an EMBL/GenBank/DDBJ whole genome shotgun (WGS) entry which is preliminary data.</text>
</comment>
<evidence type="ECO:0000313" key="1">
    <source>
        <dbReference type="EMBL" id="KAF9944970.1"/>
    </source>
</evidence>
<proteinExistence type="predicted"/>
<dbReference type="AlphaFoldDB" id="A0A9P6IRA3"/>
<dbReference type="EMBL" id="JAAAHY010002238">
    <property type="protein sequence ID" value="KAF9944970.1"/>
    <property type="molecule type" value="Genomic_DNA"/>
</dbReference>
<protein>
    <submittedName>
        <fullName evidence="1">Uncharacterized protein</fullName>
    </submittedName>
</protein>
<reference evidence="1" key="1">
    <citation type="journal article" date="2020" name="Fungal Divers.">
        <title>Resolving the Mortierellaceae phylogeny through synthesis of multi-gene phylogenetics and phylogenomics.</title>
        <authorList>
            <person name="Vandepol N."/>
            <person name="Liber J."/>
            <person name="Desiro A."/>
            <person name="Na H."/>
            <person name="Kennedy M."/>
            <person name="Barry K."/>
            <person name="Grigoriev I.V."/>
            <person name="Miller A.N."/>
            <person name="O'Donnell K."/>
            <person name="Stajich J.E."/>
            <person name="Bonito G."/>
        </authorList>
    </citation>
    <scope>NUCLEOTIDE SEQUENCE</scope>
    <source>
        <strain evidence="1">CK1249</strain>
    </source>
</reference>
<sequence length="172" mass="20154">MRVGRFRRAIEDIVGCWNLDDCQVIVQHGVAIFQQQKIDEGNGYMSLVKHTGRLTREGIHERFIDLEKQADLVKSMVVPDKVAPKCWISLLPVPDTDQCLEALYDPVFINQWFYWMRSPYMVTPKLLVKDNVDELSRAEHLAYLVCYWNSYDTRKWMDKLEAEDAQDSSKTH</sequence>
<gene>
    <name evidence="1" type="ORF">BGZ70_004167</name>
</gene>
<evidence type="ECO:0000313" key="2">
    <source>
        <dbReference type="Proteomes" id="UP000738359"/>
    </source>
</evidence>